<evidence type="ECO:0000259" key="9">
    <source>
        <dbReference type="SMART" id="SM00014"/>
    </source>
</evidence>
<sequence length="276" mass="28991">MHDEPIVQESGPTASGSSPVSAPGSSPASHDPGRADQLDRPGGLERVGRPGGPVLRPSPMVCLMLLAAVIATGFAVRSSTAETGILIWIDVHHTPALDGVAWALSWAFESPRAIAVVVLLTAGVAWRRRHLIDGLCAGIALALTWGTSYLVKLLVGRHRPAWTLLRHHVGGPEQDPSFPSGHATFTTALVVVVVMCTRSGWRVWIGAVGCVLAAGVAASRLYLGVHFPSDVAAGIVYGAAAGYLMFRATTLVSHARPDRRASQDEDELRSGPGEIS</sequence>
<dbReference type="EMBL" id="CP015970">
    <property type="protein sequence ID" value="AOZ46913.1"/>
    <property type="molecule type" value="Genomic_DNA"/>
</dbReference>
<feature type="transmembrane region" description="Helical" evidence="8">
    <location>
        <begin position="176"/>
        <end position="196"/>
    </location>
</feature>
<evidence type="ECO:0000256" key="4">
    <source>
        <dbReference type="ARBA" id="ARBA00022801"/>
    </source>
</evidence>
<dbReference type="PANTHER" id="PTHR14969">
    <property type="entry name" value="SPHINGOSINE-1-PHOSPHATE PHOSPHOHYDROLASE"/>
    <property type="match status" value="1"/>
</dbReference>
<feature type="transmembrane region" description="Helical" evidence="8">
    <location>
        <begin position="61"/>
        <end position="80"/>
    </location>
</feature>
<reference evidence="11 13" key="1">
    <citation type="journal article" date="2016" name="Plant Dis.">
        <title>Improved production of propionic acid using genome shuffling.</title>
        <authorList>
            <person name="Luna-Flores C.H."/>
            <person name="Palfreyman R.W."/>
            <person name="Kromer J.O."/>
            <person name="Nielsen L.K."/>
            <person name="Marcellin E."/>
        </authorList>
    </citation>
    <scope>NUCLEOTIDE SEQUENCE [LARGE SCALE GENOMIC DNA]</scope>
    <source>
        <strain evidence="11 13">F3E8</strain>
    </source>
</reference>
<evidence type="ECO:0000256" key="7">
    <source>
        <dbReference type="SAM" id="MobiDB-lite"/>
    </source>
</evidence>
<evidence type="ECO:0000256" key="8">
    <source>
        <dbReference type="SAM" id="Phobius"/>
    </source>
</evidence>
<evidence type="ECO:0000256" key="1">
    <source>
        <dbReference type="ARBA" id="ARBA00004651"/>
    </source>
</evidence>
<dbReference type="SMART" id="SM00014">
    <property type="entry name" value="acidPPc"/>
    <property type="match status" value="1"/>
</dbReference>
<keyword evidence="6 8" id="KW-0472">Membrane</keyword>
<dbReference type="Gene3D" id="1.20.144.10">
    <property type="entry name" value="Phosphatidic acid phosphatase type 2/haloperoxidase"/>
    <property type="match status" value="1"/>
</dbReference>
<keyword evidence="4" id="KW-0378">Hydrolase</keyword>
<dbReference type="AlphaFoldDB" id="A0AAC8YEZ1"/>
<keyword evidence="5 8" id="KW-1133">Transmembrane helix</keyword>
<proteinExistence type="predicted"/>
<dbReference type="InterPro" id="IPR000326">
    <property type="entry name" value="PAP2/HPO"/>
</dbReference>
<feature type="region of interest" description="Disordered" evidence="7">
    <location>
        <begin position="256"/>
        <end position="276"/>
    </location>
</feature>
<gene>
    <name evidence="11" type="ORF">A8L58_09630</name>
    <name evidence="10" type="ORF">AXH35_08175</name>
</gene>
<dbReference type="GO" id="GO:0005886">
    <property type="term" value="C:plasma membrane"/>
    <property type="evidence" value="ECO:0007669"/>
    <property type="project" value="UniProtKB-SubCell"/>
</dbReference>
<organism evidence="10 12">
    <name type="scientific">Acidipropionibacterium acidipropionici</name>
    <dbReference type="NCBI Taxonomy" id="1748"/>
    <lineage>
        <taxon>Bacteria</taxon>
        <taxon>Bacillati</taxon>
        <taxon>Actinomycetota</taxon>
        <taxon>Actinomycetes</taxon>
        <taxon>Propionibacteriales</taxon>
        <taxon>Propionibacteriaceae</taxon>
        <taxon>Acidipropionibacterium</taxon>
    </lineage>
</organism>
<feature type="domain" description="Phosphatidic acid phosphatase type 2/haloperoxidase" evidence="9">
    <location>
        <begin position="133"/>
        <end position="246"/>
    </location>
</feature>
<dbReference type="Proteomes" id="UP000075221">
    <property type="component" value="Chromosome"/>
</dbReference>
<dbReference type="Proteomes" id="UP000178666">
    <property type="component" value="Chromosome"/>
</dbReference>
<dbReference type="SUPFAM" id="SSF48317">
    <property type="entry name" value="Acid phosphatase/Vanadium-dependent haloperoxidase"/>
    <property type="match status" value="1"/>
</dbReference>
<dbReference type="EMBL" id="CP014352">
    <property type="protein sequence ID" value="AMS05437.1"/>
    <property type="molecule type" value="Genomic_DNA"/>
</dbReference>
<reference evidence="10 12" key="2">
    <citation type="submission" date="2016-02" db="EMBL/GenBank/DDBJ databases">
        <title>Complete Genome Sequence of Propionibacterium acidipropionici ATCC 55737.</title>
        <authorList>
            <person name="Luna Flores C.H."/>
            <person name="Nielsen L.K."/>
            <person name="Marcellin E."/>
        </authorList>
    </citation>
    <scope>NUCLEOTIDE SEQUENCE [LARGE SCALE GENOMIC DNA]</scope>
    <source>
        <strain evidence="10 12">ATCC 55737</strain>
    </source>
</reference>
<dbReference type="PANTHER" id="PTHR14969:SF62">
    <property type="entry name" value="DECAPRENYLPHOSPHORYL-5-PHOSPHORIBOSE PHOSPHATASE RV3807C-RELATED"/>
    <property type="match status" value="1"/>
</dbReference>
<dbReference type="CDD" id="cd03392">
    <property type="entry name" value="PAP2_like_2"/>
    <property type="match status" value="1"/>
</dbReference>
<feature type="compositionally biased region" description="Low complexity" evidence="7">
    <location>
        <begin position="10"/>
        <end position="29"/>
    </location>
</feature>
<evidence type="ECO:0000313" key="10">
    <source>
        <dbReference type="EMBL" id="AMS05437.1"/>
    </source>
</evidence>
<evidence type="ECO:0000313" key="12">
    <source>
        <dbReference type="Proteomes" id="UP000075221"/>
    </source>
</evidence>
<feature type="region of interest" description="Disordered" evidence="7">
    <location>
        <begin position="1"/>
        <end position="52"/>
    </location>
</feature>
<feature type="transmembrane region" description="Helical" evidence="8">
    <location>
        <begin position="134"/>
        <end position="156"/>
    </location>
</feature>
<keyword evidence="13" id="KW-1185">Reference proteome</keyword>
<evidence type="ECO:0000256" key="3">
    <source>
        <dbReference type="ARBA" id="ARBA00022692"/>
    </source>
</evidence>
<keyword evidence="2" id="KW-1003">Cell membrane</keyword>
<dbReference type="RefSeq" id="WP_062819536.1">
    <property type="nucleotide sequence ID" value="NZ_CP014352.1"/>
</dbReference>
<protein>
    <recommendedName>
        <fullName evidence="9">Phosphatidic acid phosphatase type 2/haloperoxidase domain-containing protein</fullName>
    </recommendedName>
</protein>
<keyword evidence="3 8" id="KW-0812">Transmembrane</keyword>
<feature type="transmembrane region" description="Helical" evidence="8">
    <location>
        <begin position="231"/>
        <end position="252"/>
    </location>
</feature>
<dbReference type="InterPro" id="IPR036938">
    <property type="entry name" value="PAP2/HPO_sf"/>
</dbReference>
<accession>A0AAC8YEZ1</accession>
<dbReference type="GO" id="GO:0016787">
    <property type="term" value="F:hydrolase activity"/>
    <property type="evidence" value="ECO:0007669"/>
    <property type="project" value="UniProtKB-KW"/>
</dbReference>
<evidence type="ECO:0000313" key="13">
    <source>
        <dbReference type="Proteomes" id="UP000178666"/>
    </source>
</evidence>
<feature type="compositionally biased region" description="Basic and acidic residues" evidence="7">
    <location>
        <begin position="31"/>
        <end position="48"/>
    </location>
</feature>
<evidence type="ECO:0000256" key="6">
    <source>
        <dbReference type="ARBA" id="ARBA00023136"/>
    </source>
</evidence>
<name>A0AAC8YEZ1_9ACTN</name>
<feature type="transmembrane region" description="Helical" evidence="8">
    <location>
        <begin position="203"/>
        <end position="225"/>
    </location>
</feature>
<evidence type="ECO:0000256" key="2">
    <source>
        <dbReference type="ARBA" id="ARBA00022475"/>
    </source>
</evidence>
<dbReference type="Pfam" id="PF01569">
    <property type="entry name" value="PAP2"/>
    <property type="match status" value="1"/>
</dbReference>
<evidence type="ECO:0000256" key="5">
    <source>
        <dbReference type="ARBA" id="ARBA00022989"/>
    </source>
</evidence>
<comment type="subcellular location">
    <subcellularLocation>
        <location evidence="1">Cell membrane</location>
        <topology evidence="1">Multi-pass membrane protein</topology>
    </subcellularLocation>
</comment>
<evidence type="ECO:0000313" key="11">
    <source>
        <dbReference type="EMBL" id="AOZ46913.1"/>
    </source>
</evidence>